<dbReference type="AlphaFoldDB" id="X0V9A0"/>
<protein>
    <submittedName>
        <fullName evidence="1">Uncharacterized protein</fullName>
    </submittedName>
</protein>
<comment type="caution">
    <text evidence="1">The sequence shown here is derived from an EMBL/GenBank/DDBJ whole genome shotgun (WGS) entry which is preliminary data.</text>
</comment>
<accession>X0V9A0</accession>
<sequence length="138" mass="15260">VEYWTRRHVREWLWDGAPSAPPFDLTPTTALVAYAAQAELSCFLSLGWPFPPSIIDLFAEFRVMTNGLRFPGSSGLLGALEHYGIEHNTDQARKDAMRALAIGGGPFTQQEKDDLMDYCDEDVFALIKLLPAMNGGAL</sequence>
<proteinExistence type="predicted"/>
<gene>
    <name evidence="1" type="ORF">S01H1_19846</name>
</gene>
<feature type="non-terminal residue" evidence="1">
    <location>
        <position position="1"/>
    </location>
</feature>
<evidence type="ECO:0000313" key="1">
    <source>
        <dbReference type="EMBL" id="GAF97210.1"/>
    </source>
</evidence>
<name>X0V9A0_9ZZZZ</name>
<organism evidence="1">
    <name type="scientific">marine sediment metagenome</name>
    <dbReference type="NCBI Taxonomy" id="412755"/>
    <lineage>
        <taxon>unclassified sequences</taxon>
        <taxon>metagenomes</taxon>
        <taxon>ecological metagenomes</taxon>
    </lineage>
</organism>
<reference evidence="1" key="1">
    <citation type="journal article" date="2014" name="Front. Microbiol.">
        <title>High frequency of phylogenetically diverse reductive dehalogenase-homologous genes in deep subseafloor sedimentary metagenomes.</title>
        <authorList>
            <person name="Kawai M."/>
            <person name="Futagami T."/>
            <person name="Toyoda A."/>
            <person name="Takaki Y."/>
            <person name="Nishi S."/>
            <person name="Hori S."/>
            <person name="Arai W."/>
            <person name="Tsubouchi T."/>
            <person name="Morono Y."/>
            <person name="Uchiyama I."/>
            <person name="Ito T."/>
            <person name="Fujiyama A."/>
            <person name="Inagaki F."/>
            <person name="Takami H."/>
        </authorList>
    </citation>
    <scope>NUCLEOTIDE SEQUENCE</scope>
    <source>
        <strain evidence="1">Expedition CK06-06</strain>
    </source>
</reference>
<dbReference type="EMBL" id="BARS01010773">
    <property type="protein sequence ID" value="GAF97210.1"/>
    <property type="molecule type" value="Genomic_DNA"/>
</dbReference>